<sequence>MRSTTLVRSLAVLSAGALALGLTACGGGNRPGGAPASDGASAWALTGGSEEVFKKSFDEWNAANPDQKIDVEWFANDAYKEKIRTAVGSGNAPTLVFSWAGGTLADYAANGSVVDISEQTAELRDRILPSVVANGEIDGKTFAIPNNQSQPVLFYYNAKILKDAGLDVPTTYDELLADVAVLKGEGVTPIALAGQSKWPELMYIQYLTDRIGGPEVFQRVLDGEKDAWSDPAIIEALTKIQELKDAGAFGDSFGSVVADGGADTALVHTGKAAFILQGAWVYPDFVNNAADFVKAGDLGFAAFPAVDGGAGDPANIVGNPANFWSVSASASKDEQKAAIDFLVDQTFSDEAVDAFLKIGTVPPLRGLEDKIAASDEPEYLSFVYDMVKDAPHFQLSWDQALPSDQAQPLLDNLSRIFLGEITPEQFAEAMNATL</sequence>
<reference evidence="2 3" key="1">
    <citation type="submission" date="2015-02" db="EMBL/GenBank/DDBJ databases">
        <title>Draft genome sequences of ten Microbacterium spp. with emphasis on heavy metal contaminated environments.</title>
        <authorList>
            <person name="Corretto E."/>
        </authorList>
    </citation>
    <scope>NUCLEOTIDE SEQUENCE [LARGE SCALE GENOMIC DNA]</scope>
    <source>
        <strain evidence="2 3">SA35</strain>
    </source>
</reference>
<dbReference type="PROSITE" id="PS51257">
    <property type="entry name" value="PROKAR_LIPOPROTEIN"/>
    <property type="match status" value="1"/>
</dbReference>
<organism evidence="2 3">
    <name type="scientific">Microbacterium hydrocarbonoxydans</name>
    <dbReference type="NCBI Taxonomy" id="273678"/>
    <lineage>
        <taxon>Bacteria</taxon>
        <taxon>Bacillati</taxon>
        <taxon>Actinomycetota</taxon>
        <taxon>Actinomycetes</taxon>
        <taxon>Micrococcales</taxon>
        <taxon>Microbacteriaceae</taxon>
        <taxon>Microbacterium</taxon>
    </lineage>
</organism>
<keyword evidence="1" id="KW-0732">Signal</keyword>
<feature type="signal peptide" evidence="1">
    <location>
        <begin position="1"/>
        <end position="19"/>
    </location>
</feature>
<evidence type="ECO:0000313" key="3">
    <source>
        <dbReference type="Proteomes" id="UP000033900"/>
    </source>
</evidence>
<comment type="caution">
    <text evidence="2">The sequence shown here is derived from an EMBL/GenBank/DDBJ whole genome shotgun (WGS) entry which is preliminary data.</text>
</comment>
<dbReference type="InterPro" id="IPR050490">
    <property type="entry name" value="Bact_solute-bd_prot1"/>
</dbReference>
<dbReference type="InterPro" id="IPR006059">
    <property type="entry name" value="SBP"/>
</dbReference>
<dbReference type="PANTHER" id="PTHR43649:SF14">
    <property type="entry name" value="BLR3389 PROTEIN"/>
    <property type="match status" value="1"/>
</dbReference>
<dbReference type="PANTHER" id="PTHR43649">
    <property type="entry name" value="ARABINOSE-BINDING PROTEIN-RELATED"/>
    <property type="match status" value="1"/>
</dbReference>
<dbReference type="OrthoDB" id="8317736at2"/>
<dbReference type="SUPFAM" id="SSF53850">
    <property type="entry name" value="Periplasmic binding protein-like II"/>
    <property type="match status" value="1"/>
</dbReference>
<accession>A0A0M2HV11</accession>
<dbReference type="PROSITE" id="PS50890">
    <property type="entry name" value="PUA"/>
    <property type="match status" value="1"/>
</dbReference>
<proteinExistence type="predicted"/>
<dbReference type="Pfam" id="PF01547">
    <property type="entry name" value="SBP_bac_1"/>
    <property type="match status" value="1"/>
</dbReference>
<dbReference type="EMBL" id="JYJB01000006">
    <property type="protein sequence ID" value="KJL48740.1"/>
    <property type="molecule type" value="Genomic_DNA"/>
</dbReference>
<evidence type="ECO:0000313" key="2">
    <source>
        <dbReference type="EMBL" id="KJL48740.1"/>
    </source>
</evidence>
<dbReference type="Proteomes" id="UP000033900">
    <property type="component" value="Unassembled WGS sequence"/>
</dbReference>
<feature type="chain" id="PRO_5038610982" evidence="1">
    <location>
        <begin position="20"/>
        <end position="434"/>
    </location>
</feature>
<keyword evidence="3" id="KW-1185">Reference proteome</keyword>
<evidence type="ECO:0000256" key="1">
    <source>
        <dbReference type="SAM" id="SignalP"/>
    </source>
</evidence>
<dbReference type="Gene3D" id="3.40.190.10">
    <property type="entry name" value="Periplasmic binding protein-like II"/>
    <property type="match status" value="2"/>
</dbReference>
<dbReference type="STRING" id="273678.RS84_00907"/>
<name>A0A0M2HV11_9MICO</name>
<gene>
    <name evidence="2" type="ORF">RS84_00907</name>
</gene>
<protein>
    <submittedName>
        <fullName evidence="2">Putative sugar-binding periplasmic protein</fullName>
    </submittedName>
</protein>
<dbReference type="PATRIC" id="fig|273678.4.peg.903"/>
<dbReference type="AlphaFoldDB" id="A0A0M2HV11"/>
<dbReference type="RefSeq" id="WP_045256552.1">
    <property type="nucleotide sequence ID" value="NZ_CP158847.1"/>
</dbReference>